<evidence type="ECO:0000313" key="4">
    <source>
        <dbReference type="Proteomes" id="UP000747542"/>
    </source>
</evidence>
<name>A0A8J5K663_HOMAM</name>
<sequence length="276" mass="31375">MTSFYSSSSGRTMQTGRRMFLAVLVMIIVTRVNCEFDDDTLHKLRNILRKESRAFLDETVKVNQMREFNNLRKVTAVSSTPPSESSDSIKTNRTDKWSRWKRSGCPGGVGNFGFNSFNLLTFSLQAFNGVINTINNLNNNNNNNNINSGNNANSNFNEQNSNVNSMSMLVVIVPPVGRRKRELWEKENGHCEQDMSEQEIQTVIQDTYSTISDIIKMSQHNPNCGKYILCLNIQNSYARYGLQVLSEMSRQKKLWNDIIEPMLTAGHCSSLFPECS</sequence>
<evidence type="ECO:0000313" key="3">
    <source>
        <dbReference type="EMBL" id="KAG7167353.1"/>
    </source>
</evidence>
<dbReference type="Proteomes" id="UP000747542">
    <property type="component" value="Unassembled WGS sequence"/>
</dbReference>
<feature type="region of interest" description="Disordered" evidence="1">
    <location>
        <begin position="75"/>
        <end position="95"/>
    </location>
</feature>
<feature type="compositionally biased region" description="Low complexity" evidence="1">
    <location>
        <begin position="78"/>
        <end position="88"/>
    </location>
</feature>
<reference evidence="3" key="1">
    <citation type="journal article" date="2021" name="Sci. Adv.">
        <title>The American lobster genome reveals insights on longevity, neural, and immune adaptations.</title>
        <authorList>
            <person name="Polinski J.M."/>
            <person name="Zimin A.V."/>
            <person name="Clark K.F."/>
            <person name="Kohn A.B."/>
            <person name="Sadowski N."/>
            <person name="Timp W."/>
            <person name="Ptitsyn A."/>
            <person name="Khanna P."/>
            <person name="Romanova D.Y."/>
            <person name="Williams P."/>
            <person name="Greenwood S.J."/>
            <person name="Moroz L.L."/>
            <person name="Walt D.R."/>
            <person name="Bodnar A.G."/>
        </authorList>
    </citation>
    <scope>NUCLEOTIDE SEQUENCE</scope>
    <source>
        <strain evidence="3">GMGI-L3</strain>
    </source>
</reference>
<accession>A0A8J5K663</accession>
<organism evidence="3 4">
    <name type="scientific">Homarus americanus</name>
    <name type="common">American lobster</name>
    <dbReference type="NCBI Taxonomy" id="6706"/>
    <lineage>
        <taxon>Eukaryota</taxon>
        <taxon>Metazoa</taxon>
        <taxon>Ecdysozoa</taxon>
        <taxon>Arthropoda</taxon>
        <taxon>Crustacea</taxon>
        <taxon>Multicrustacea</taxon>
        <taxon>Malacostraca</taxon>
        <taxon>Eumalacostraca</taxon>
        <taxon>Eucarida</taxon>
        <taxon>Decapoda</taxon>
        <taxon>Pleocyemata</taxon>
        <taxon>Astacidea</taxon>
        <taxon>Nephropoidea</taxon>
        <taxon>Nephropidae</taxon>
        <taxon>Homarus</taxon>
    </lineage>
</organism>
<evidence type="ECO:0000256" key="1">
    <source>
        <dbReference type="SAM" id="MobiDB-lite"/>
    </source>
</evidence>
<comment type="caution">
    <text evidence="3">The sequence shown here is derived from an EMBL/GenBank/DDBJ whole genome shotgun (WGS) entry which is preliminary data.</text>
</comment>
<gene>
    <name evidence="3" type="ORF">Hamer_G012795</name>
</gene>
<keyword evidence="4" id="KW-1185">Reference proteome</keyword>
<feature type="signal peptide" evidence="2">
    <location>
        <begin position="1"/>
        <end position="34"/>
    </location>
</feature>
<protein>
    <submittedName>
        <fullName evidence="3">Uncharacterized protein</fullName>
    </submittedName>
</protein>
<feature type="chain" id="PRO_5035159756" evidence="2">
    <location>
        <begin position="35"/>
        <end position="276"/>
    </location>
</feature>
<keyword evidence="2" id="KW-0732">Signal</keyword>
<proteinExistence type="predicted"/>
<evidence type="ECO:0000256" key="2">
    <source>
        <dbReference type="SAM" id="SignalP"/>
    </source>
</evidence>
<dbReference type="EMBL" id="JAHLQT010021643">
    <property type="protein sequence ID" value="KAG7167353.1"/>
    <property type="molecule type" value="Genomic_DNA"/>
</dbReference>
<dbReference type="AlphaFoldDB" id="A0A8J5K663"/>